<sequence>MKKRTISFRDSERGTYFIQILLSLIKENEDKDLSEIMDLIRRCFYRAKYENN</sequence>
<reference evidence="3" key="2">
    <citation type="submission" date="2021-02" db="UniProtKB">
        <authorList>
            <consortium name="EnsemblMetazoa"/>
        </authorList>
    </citation>
    <scope>IDENTIFICATION</scope>
    <source>
        <strain evidence="3">JHB</strain>
    </source>
</reference>
<accession>B0WZJ3</accession>
<dbReference type="InParanoid" id="B0WZJ3"/>
<organism>
    <name type="scientific">Culex quinquefasciatus</name>
    <name type="common">Southern house mosquito</name>
    <name type="synonym">Culex pungens</name>
    <dbReference type="NCBI Taxonomy" id="7176"/>
    <lineage>
        <taxon>Eukaryota</taxon>
        <taxon>Metazoa</taxon>
        <taxon>Ecdysozoa</taxon>
        <taxon>Arthropoda</taxon>
        <taxon>Hexapoda</taxon>
        <taxon>Insecta</taxon>
        <taxon>Pterygota</taxon>
        <taxon>Neoptera</taxon>
        <taxon>Endopterygota</taxon>
        <taxon>Diptera</taxon>
        <taxon>Nematocera</taxon>
        <taxon>Culicoidea</taxon>
        <taxon>Culicidae</taxon>
        <taxon>Culicinae</taxon>
        <taxon>Culicini</taxon>
        <taxon>Culex</taxon>
        <taxon>Culex</taxon>
    </lineage>
</organism>
<dbReference type="EMBL" id="DS232208">
    <property type="protein sequence ID" value="EDS37507.1"/>
    <property type="molecule type" value="Genomic_DNA"/>
</dbReference>
<dbReference type="InterPro" id="IPR029030">
    <property type="entry name" value="Caspase-like_dom_sf"/>
</dbReference>
<keyword evidence="4" id="KW-1185">Reference proteome</keyword>
<dbReference type="Proteomes" id="UP000002320">
    <property type="component" value="Unassembled WGS sequence"/>
</dbReference>
<dbReference type="SUPFAM" id="SSF52129">
    <property type="entry name" value="Caspase-like"/>
    <property type="match status" value="1"/>
</dbReference>
<dbReference type="EnsemblMetazoa" id="CPIJ012579-RA">
    <property type="protein sequence ID" value="CPIJ012579-PA"/>
    <property type="gene ID" value="CPIJ012579"/>
</dbReference>
<dbReference type="OrthoDB" id="6114029at2759"/>
<dbReference type="HOGENOM" id="CLU_3089302_0_0_1"/>
<dbReference type="Gene3D" id="3.30.70.1470">
    <property type="entry name" value="Caspase-like"/>
    <property type="match status" value="1"/>
</dbReference>
<reference evidence="2" key="1">
    <citation type="submission" date="2007-03" db="EMBL/GenBank/DDBJ databases">
        <title>Annotation of Culex pipiens quinquefasciatus.</title>
        <authorList>
            <consortium name="The Broad Institute Genome Sequencing Platform"/>
            <person name="Atkinson P.W."/>
            <person name="Hemingway J."/>
            <person name="Christensen B.M."/>
            <person name="Higgs S."/>
            <person name="Kodira C."/>
            <person name="Hannick L."/>
            <person name="Megy K."/>
            <person name="O'Leary S."/>
            <person name="Pearson M."/>
            <person name="Haas B.J."/>
            <person name="Mauceli E."/>
            <person name="Wortman J.R."/>
            <person name="Lee N.H."/>
            <person name="Guigo R."/>
            <person name="Stanke M."/>
            <person name="Alvarado L."/>
            <person name="Amedeo P."/>
            <person name="Antoine C.H."/>
            <person name="Arensburger P."/>
            <person name="Bidwell S.L."/>
            <person name="Crawford M."/>
            <person name="Camaro F."/>
            <person name="Devon K."/>
            <person name="Engels R."/>
            <person name="Hammond M."/>
            <person name="Howarth C."/>
            <person name="Koehrsen M."/>
            <person name="Lawson D."/>
            <person name="Montgomery P."/>
            <person name="Nene V."/>
            <person name="Nusbaum C."/>
            <person name="Puiu D."/>
            <person name="Romero-Severson J."/>
            <person name="Severson D.W."/>
            <person name="Shumway M."/>
            <person name="Sisk P."/>
            <person name="Stolte C."/>
            <person name="Zeng Q."/>
            <person name="Eisenstadt E."/>
            <person name="Fraser-Liggett C."/>
            <person name="Strausberg R."/>
            <person name="Galagan J."/>
            <person name="Birren B."/>
            <person name="Collins F.H."/>
        </authorList>
    </citation>
    <scope>NUCLEOTIDE SEQUENCE [LARGE SCALE GENOMIC DNA]</scope>
    <source>
        <strain evidence="2">JHB</strain>
    </source>
</reference>
<dbReference type="GO" id="GO:0006508">
    <property type="term" value="P:proteolysis"/>
    <property type="evidence" value="ECO:0007669"/>
    <property type="project" value="InterPro"/>
</dbReference>
<evidence type="ECO:0000259" key="1">
    <source>
        <dbReference type="PROSITE" id="PS50207"/>
    </source>
</evidence>
<name>B0WZJ3_CULQU</name>
<protein>
    <submittedName>
        <fullName evidence="2">Caspase-3</fullName>
    </submittedName>
</protein>
<dbReference type="KEGG" id="cqu:CpipJ_CPIJ012579"/>
<dbReference type="InterPro" id="IPR002138">
    <property type="entry name" value="Pept_C14_p10"/>
</dbReference>
<gene>
    <name evidence="3" type="primary">6045442</name>
    <name evidence="2" type="ORF">CpipJ_CPIJ012579</name>
</gene>
<feature type="domain" description="Caspase family p10" evidence="1">
    <location>
        <begin position="1"/>
        <end position="27"/>
    </location>
</feature>
<dbReference type="VEuPathDB" id="VectorBase:CPIJ012579"/>
<dbReference type="PROSITE" id="PS50207">
    <property type="entry name" value="CASPASE_P10"/>
    <property type="match status" value="1"/>
</dbReference>
<evidence type="ECO:0000313" key="2">
    <source>
        <dbReference type="EMBL" id="EDS37507.1"/>
    </source>
</evidence>
<dbReference type="AlphaFoldDB" id="B0WZJ3"/>
<dbReference type="GO" id="GO:0004197">
    <property type="term" value="F:cysteine-type endopeptidase activity"/>
    <property type="evidence" value="ECO:0007669"/>
    <property type="project" value="InterPro"/>
</dbReference>
<evidence type="ECO:0000313" key="3">
    <source>
        <dbReference type="EnsemblMetazoa" id="CPIJ012579-PA"/>
    </source>
</evidence>
<dbReference type="VEuPathDB" id="VectorBase:CQUJHB015865"/>
<evidence type="ECO:0000313" key="4">
    <source>
        <dbReference type="Proteomes" id="UP000002320"/>
    </source>
</evidence>
<proteinExistence type="predicted"/>